<feature type="domain" description="Mycothiol-dependent maleylpyruvate isomerase metal-binding" evidence="1">
    <location>
        <begin position="10"/>
        <end position="129"/>
    </location>
</feature>
<comment type="caution">
    <text evidence="2">The sequence shown here is derived from an EMBL/GenBank/DDBJ whole genome shotgun (WGS) entry which is preliminary data.</text>
</comment>
<gene>
    <name evidence="2" type="ORF">GCM10012275_29450</name>
</gene>
<evidence type="ECO:0000313" key="3">
    <source>
        <dbReference type="Proteomes" id="UP000637578"/>
    </source>
</evidence>
<reference evidence="2" key="2">
    <citation type="submission" date="2020-09" db="EMBL/GenBank/DDBJ databases">
        <authorList>
            <person name="Sun Q."/>
            <person name="Zhou Y."/>
        </authorList>
    </citation>
    <scope>NUCLEOTIDE SEQUENCE</scope>
    <source>
        <strain evidence="2">CGMCC 4.5737</strain>
    </source>
</reference>
<dbReference type="NCBIfam" id="TIGR03083">
    <property type="entry name" value="maleylpyruvate isomerase family mycothiol-dependent enzyme"/>
    <property type="match status" value="1"/>
</dbReference>
<sequence>MDLLTAHERALGEFGRRVHAVGDEQWPAPTPCTEWTVHDLVNHLVSEQLWAPWLLRGATLADVGDRFDGDQLGSDPVASWDRAASGAGAAFRQPGALDGQVHTSSGLLPASEYGWQMTIDLAVHAWDLARAVGADERLDEELVQVVYLVLRPQAESWRAAGVFAPAVTVAGSADLQAKLLALAGREPAPKH</sequence>
<dbReference type="NCBIfam" id="TIGR03086">
    <property type="entry name" value="TIGR03086 family metal-binding protein"/>
    <property type="match status" value="1"/>
</dbReference>
<keyword evidence="3" id="KW-1185">Reference proteome</keyword>
<dbReference type="Proteomes" id="UP000637578">
    <property type="component" value="Unassembled WGS sequence"/>
</dbReference>
<dbReference type="Gene3D" id="1.20.120.450">
    <property type="entry name" value="dinb family like domain"/>
    <property type="match status" value="1"/>
</dbReference>
<dbReference type="InterPro" id="IPR034660">
    <property type="entry name" value="DinB/YfiT-like"/>
</dbReference>
<dbReference type="Pfam" id="PF11716">
    <property type="entry name" value="MDMPI_N"/>
    <property type="match status" value="1"/>
</dbReference>
<name>A0A8J3C8S7_9PSEU</name>
<accession>A0A8J3C8S7</accession>
<dbReference type="RefSeq" id="WP_189057995.1">
    <property type="nucleotide sequence ID" value="NZ_BMMK01000012.1"/>
</dbReference>
<dbReference type="InterPro" id="IPR024344">
    <property type="entry name" value="MDMPI_metal-binding"/>
</dbReference>
<dbReference type="GO" id="GO:0046872">
    <property type="term" value="F:metal ion binding"/>
    <property type="evidence" value="ECO:0007669"/>
    <property type="project" value="InterPro"/>
</dbReference>
<dbReference type="InterPro" id="IPR017520">
    <property type="entry name" value="CHP03086"/>
</dbReference>
<reference evidence="2" key="1">
    <citation type="journal article" date="2014" name="Int. J. Syst. Evol. Microbiol.">
        <title>Complete genome sequence of Corynebacterium casei LMG S-19264T (=DSM 44701T), isolated from a smear-ripened cheese.</title>
        <authorList>
            <consortium name="US DOE Joint Genome Institute (JGI-PGF)"/>
            <person name="Walter F."/>
            <person name="Albersmeier A."/>
            <person name="Kalinowski J."/>
            <person name="Ruckert C."/>
        </authorList>
    </citation>
    <scope>NUCLEOTIDE SEQUENCE</scope>
    <source>
        <strain evidence="2">CGMCC 4.5737</strain>
    </source>
</reference>
<organism evidence="2 3">
    <name type="scientific">Longimycelium tulufanense</name>
    <dbReference type="NCBI Taxonomy" id="907463"/>
    <lineage>
        <taxon>Bacteria</taxon>
        <taxon>Bacillati</taxon>
        <taxon>Actinomycetota</taxon>
        <taxon>Actinomycetes</taxon>
        <taxon>Pseudonocardiales</taxon>
        <taxon>Pseudonocardiaceae</taxon>
        <taxon>Longimycelium</taxon>
    </lineage>
</organism>
<dbReference type="AlphaFoldDB" id="A0A8J3C8S7"/>
<dbReference type="EMBL" id="BMMK01000012">
    <property type="protein sequence ID" value="GGM56432.1"/>
    <property type="molecule type" value="Genomic_DNA"/>
</dbReference>
<evidence type="ECO:0000259" key="1">
    <source>
        <dbReference type="Pfam" id="PF11716"/>
    </source>
</evidence>
<proteinExistence type="predicted"/>
<protein>
    <submittedName>
        <fullName evidence="2">TIGR03086 family protein</fullName>
    </submittedName>
</protein>
<dbReference type="InterPro" id="IPR017517">
    <property type="entry name" value="Maleyloyr_isom"/>
</dbReference>
<evidence type="ECO:0000313" key="2">
    <source>
        <dbReference type="EMBL" id="GGM56432.1"/>
    </source>
</evidence>
<dbReference type="SUPFAM" id="SSF109854">
    <property type="entry name" value="DinB/YfiT-like putative metalloenzymes"/>
    <property type="match status" value="1"/>
</dbReference>